<dbReference type="AlphaFoldDB" id="A0A1I4XU77"/>
<dbReference type="STRING" id="578942.SAMN05216289_11245"/>
<dbReference type="Gene3D" id="2.120.10.30">
    <property type="entry name" value="TolB, C-terminal domain"/>
    <property type="match status" value="1"/>
</dbReference>
<gene>
    <name evidence="3" type="ORF">SAMN05216289_11245</name>
</gene>
<dbReference type="InterPro" id="IPR011042">
    <property type="entry name" value="6-blade_b-propeller_TolB-like"/>
</dbReference>
<dbReference type="OrthoDB" id="221261at2"/>
<dbReference type="EMBL" id="FOVF01000012">
    <property type="protein sequence ID" value="SFN29431.1"/>
    <property type="molecule type" value="Genomic_DNA"/>
</dbReference>
<accession>A0A1I4XU77</accession>
<feature type="signal peptide" evidence="1">
    <location>
        <begin position="1"/>
        <end position="20"/>
    </location>
</feature>
<name>A0A1I4XU77_9GAMM</name>
<feature type="domain" description="Hydrazine synthase alpha subunit middle" evidence="2">
    <location>
        <begin position="587"/>
        <end position="636"/>
    </location>
</feature>
<proteinExistence type="predicted"/>
<dbReference type="Pfam" id="PF18582">
    <property type="entry name" value="HZS_alpha"/>
    <property type="match status" value="1"/>
</dbReference>
<keyword evidence="1" id="KW-0732">Signal</keyword>
<evidence type="ECO:0000313" key="3">
    <source>
        <dbReference type="EMBL" id="SFN29431.1"/>
    </source>
</evidence>
<evidence type="ECO:0000256" key="1">
    <source>
        <dbReference type="SAM" id="SignalP"/>
    </source>
</evidence>
<keyword evidence="4" id="KW-1185">Reference proteome</keyword>
<evidence type="ECO:0000259" key="2">
    <source>
        <dbReference type="Pfam" id="PF18582"/>
    </source>
</evidence>
<feature type="chain" id="PRO_5011578518" description="Hydrazine synthase alpha subunit middle domain-containing protein" evidence="1">
    <location>
        <begin position="21"/>
        <end position="973"/>
    </location>
</feature>
<dbReference type="RefSeq" id="WP_092407555.1">
    <property type="nucleotide sequence ID" value="NZ_FOVF01000012.1"/>
</dbReference>
<organism evidence="3 4">
    <name type="scientific">Dokdonella immobilis</name>
    <dbReference type="NCBI Taxonomy" id="578942"/>
    <lineage>
        <taxon>Bacteria</taxon>
        <taxon>Pseudomonadati</taxon>
        <taxon>Pseudomonadota</taxon>
        <taxon>Gammaproteobacteria</taxon>
        <taxon>Lysobacterales</taxon>
        <taxon>Rhodanobacteraceae</taxon>
        <taxon>Dokdonella</taxon>
    </lineage>
</organism>
<protein>
    <recommendedName>
        <fullName evidence="2">Hydrazine synthase alpha subunit middle domain-containing protein</fullName>
    </recommendedName>
</protein>
<dbReference type="SUPFAM" id="SSF69304">
    <property type="entry name" value="Tricorn protease N-terminal domain"/>
    <property type="match status" value="1"/>
</dbReference>
<dbReference type="InterPro" id="IPR040698">
    <property type="entry name" value="HZS_alpha_mid"/>
</dbReference>
<dbReference type="Proteomes" id="UP000198575">
    <property type="component" value="Unassembled WGS sequence"/>
</dbReference>
<reference evidence="3 4" key="1">
    <citation type="submission" date="2016-10" db="EMBL/GenBank/DDBJ databases">
        <authorList>
            <person name="de Groot N.N."/>
        </authorList>
    </citation>
    <scope>NUCLEOTIDE SEQUENCE [LARGE SCALE GENOMIC DNA]</scope>
    <source>
        <strain evidence="3 4">CGMCC 1.7659</strain>
    </source>
</reference>
<evidence type="ECO:0000313" key="4">
    <source>
        <dbReference type="Proteomes" id="UP000198575"/>
    </source>
</evidence>
<sequence>MPFRILLAALALLAASELPARMPRDYDIVYVRQVRFGDNQNTMWPEVFHPARLDPGADLMLLHPDGSEEVLVAGGNGGVTDPFVSFDAQWVYYARFPDLRPQSLNHQRGDLPYQGADIYRIRLATRQIERLTHGEFTPNTGAGNWDEGNPLDPPAQFDRLGYGILNLAPCPLPGGRIAFVSNRNGFEPPKGYTNPTLQLFVMDGDGQNVTQIAPMNISSALHPTILRDGRLLFSSHEDQGLRDTRMWGVWAIWPDGRRWEPVLSAFREGQAFHFMTQLSGGDLVIEDYYNLNNNGFGQLYRTPARPPAGQPHFFSAFAADNPPIERTVGAGFSYPYTIPFTPRGGLHALAPFTHGDDEAAPIGSNGQRVGKFTHPSAAPDGDLLVVWTPGPANDLNRPTPAPYYDAGLYAIAGGNVVHSPQELVLIRNDPAWNEAWPRAVVPYSRIHGVDEPDELGWLPNDGGTHAQLPAGTPYGLVGSSSLYKRESFPGQVTSWSDTFDGLDAFNTGENGQSSNWSTQGSDAGRYSDSDIWAVRIVGMEPNSHRSYGPNSGRRFTSHAEERLRVFGEIPVRKFGSGGAPILDLEGNPDTSFLAKIVADTPFTFQMLDRNGMVLSMAQTWHQVRPGEMRADCGGCHAHSQQALAFGSTAAAQSNYAVMDLSTSTPLLTFDAAGQPDLRIENTRQVSVEFLHDIRPLLQQRCIGCHQGANPAGNLDLADTSVVGGLPGDYRRLAADSQAEYGYAPVIANRSWRQTNASRYLRMFQSRRSLLVWKLFDARLDGWSNADHPTESVPGNAATLPAGADPNEADLDYSGTMMPPPGSPVAPLTADEKLLFVRWIDLGAPIDTGDPDYGWFLDDLKPTVALSQPRPRANPAALAQIRFGLADADSGIALSSLRVNADFTVNGRPAGAELADLAAAVDEGIWAIALVPPLQSGWNRHVHISVRDNQGNITRVDRAFFIGADDTIFRDGYD</sequence>